<comment type="caution">
    <text evidence="2">The sequence shown here is derived from an EMBL/GenBank/DDBJ whole genome shotgun (WGS) entry which is preliminary data.</text>
</comment>
<keyword evidence="3" id="KW-1185">Reference proteome</keyword>
<reference evidence="2 3" key="1">
    <citation type="submission" date="2023-08" db="EMBL/GenBank/DDBJ databases">
        <title>Black Yeasts Isolated from many extreme environments.</title>
        <authorList>
            <person name="Coleine C."/>
            <person name="Stajich J.E."/>
            <person name="Selbmann L."/>
        </authorList>
    </citation>
    <scope>NUCLEOTIDE SEQUENCE [LARGE SCALE GENOMIC DNA]</scope>
    <source>
        <strain evidence="2 3">CCFEE 6328</strain>
    </source>
</reference>
<sequence>MYFSPKIAVFVATLLASVNAAPAIEANAEANAVANVLDTRANTPAGDVTGCSVETVCNPWTAGGSWNACCAVHLNCWAIAPGTKTRGVLDIHNAPDYHTEYLTYPADVWSDWKCKDWSYHPDSRIETVKE</sequence>
<gene>
    <name evidence="2" type="ORF">LTR69_001381</name>
</gene>
<evidence type="ECO:0000313" key="3">
    <source>
        <dbReference type="Proteomes" id="UP001345691"/>
    </source>
</evidence>
<evidence type="ECO:0000256" key="1">
    <source>
        <dbReference type="SAM" id="SignalP"/>
    </source>
</evidence>
<name>A0ABR0JPP9_9EURO</name>
<organism evidence="2 3">
    <name type="scientific">Exophiala sideris</name>
    <dbReference type="NCBI Taxonomy" id="1016849"/>
    <lineage>
        <taxon>Eukaryota</taxon>
        <taxon>Fungi</taxon>
        <taxon>Dikarya</taxon>
        <taxon>Ascomycota</taxon>
        <taxon>Pezizomycotina</taxon>
        <taxon>Eurotiomycetes</taxon>
        <taxon>Chaetothyriomycetidae</taxon>
        <taxon>Chaetothyriales</taxon>
        <taxon>Herpotrichiellaceae</taxon>
        <taxon>Exophiala</taxon>
    </lineage>
</organism>
<feature type="signal peptide" evidence="1">
    <location>
        <begin position="1"/>
        <end position="20"/>
    </location>
</feature>
<accession>A0ABR0JPP9</accession>
<proteinExistence type="predicted"/>
<keyword evidence="1" id="KW-0732">Signal</keyword>
<dbReference type="EMBL" id="JAVRRF010000002">
    <property type="protein sequence ID" value="KAK5067394.1"/>
    <property type="molecule type" value="Genomic_DNA"/>
</dbReference>
<feature type="chain" id="PRO_5046184897" evidence="1">
    <location>
        <begin position="21"/>
        <end position="130"/>
    </location>
</feature>
<dbReference type="Proteomes" id="UP001345691">
    <property type="component" value="Unassembled WGS sequence"/>
</dbReference>
<evidence type="ECO:0000313" key="2">
    <source>
        <dbReference type="EMBL" id="KAK5067394.1"/>
    </source>
</evidence>
<protein>
    <submittedName>
        <fullName evidence="2">Uncharacterized protein</fullName>
    </submittedName>
</protein>